<evidence type="ECO:0000313" key="13">
    <source>
        <dbReference type="Ensembl" id="ENSGMOP00000006402.2"/>
    </source>
</evidence>
<feature type="binding site" evidence="11">
    <location>
        <position position="196"/>
    </location>
    <ligand>
        <name>substrate</name>
    </ligand>
</feature>
<dbReference type="Ensembl" id="ENSGMOT00000006592.2">
    <property type="protein sequence ID" value="ENSGMOP00000006402.2"/>
    <property type="gene ID" value="ENSGMOG00000006034.2"/>
</dbReference>
<evidence type="ECO:0000256" key="9">
    <source>
        <dbReference type="PIRNR" id="PIRNR028973"/>
    </source>
</evidence>
<dbReference type="Pfam" id="PF05652">
    <property type="entry name" value="DcpS"/>
    <property type="match status" value="1"/>
</dbReference>
<evidence type="ECO:0000256" key="6">
    <source>
        <dbReference type="ARBA" id="ARBA00022490"/>
    </source>
</evidence>
<evidence type="ECO:0000313" key="14">
    <source>
        <dbReference type="Proteomes" id="UP000694546"/>
    </source>
</evidence>
<feature type="binding site" evidence="11">
    <location>
        <position position="166"/>
    </location>
    <ligand>
        <name>substrate</name>
    </ligand>
</feature>
<dbReference type="PANTHER" id="PTHR12978">
    <property type="entry name" value="HISTIDINE TRIAD HIT PROTEIN MEMBER"/>
    <property type="match status" value="1"/>
</dbReference>
<dbReference type="RefSeq" id="XP_030224868.1">
    <property type="nucleotide sequence ID" value="XM_030369008.1"/>
</dbReference>
<comment type="catalytic activity">
    <reaction evidence="8 9">
        <text>a 5'-end (N(7)-methyl 5'-triphosphoguanosine)-ribonucleoside in mRNA + H2O = N(7)-methyl-GMP + a 5'-end diphospho-ribonucleoside in mRNA + 2 H(+)</text>
        <dbReference type="Rhea" id="RHEA:65388"/>
        <dbReference type="Rhea" id="RHEA-COMP:17165"/>
        <dbReference type="Rhea" id="RHEA-COMP:17167"/>
        <dbReference type="ChEBI" id="CHEBI:15377"/>
        <dbReference type="ChEBI" id="CHEBI:15378"/>
        <dbReference type="ChEBI" id="CHEBI:58285"/>
        <dbReference type="ChEBI" id="CHEBI:156461"/>
        <dbReference type="ChEBI" id="CHEBI:167616"/>
        <dbReference type="EC" id="3.6.1.59"/>
    </reaction>
</comment>
<keyword evidence="9" id="KW-0507">mRNA processing</keyword>
<feature type="binding site" evidence="11">
    <location>
        <position position="198"/>
    </location>
    <ligand>
        <name>substrate</name>
    </ligand>
</feature>
<evidence type="ECO:0000256" key="3">
    <source>
        <dbReference type="ARBA" id="ARBA00011140"/>
    </source>
</evidence>
<keyword evidence="14" id="KW-1185">Reference proteome</keyword>
<dbReference type="InterPro" id="IPR036265">
    <property type="entry name" value="HIT-like_sf"/>
</dbReference>
<dbReference type="OrthoDB" id="10264956at2759"/>
<dbReference type="GO" id="GO:0000340">
    <property type="term" value="F:RNA 7-methylguanosine cap binding"/>
    <property type="evidence" value="ECO:0007669"/>
    <property type="project" value="UniProtKB-UniRule"/>
</dbReference>
<feature type="binding site" evidence="11">
    <location>
        <begin position="259"/>
        <end position="270"/>
    </location>
    <ligand>
        <name>substrate</name>
    </ligand>
</feature>
<comment type="subunit">
    <text evidence="3">Homodimer. Associates with components of the exosome multienzyme ribonuclease complex, such as EXOSC3 and EXOSC4. Interacts with NDOR1.</text>
</comment>
<feature type="active site" description="Nucleophile" evidence="10">
    <location>
        <position position="268"/>
    </location>
</feature>
<gene>
    <name evidence="13" type="primary">dcps</name>
</gene>
<keyword evidence="9" id="KW-0539">Nucleus</keyword>
<proteinExistence type="inferred from homology"/>
<feature type="binding site" evidence="11">
    <location>
        <position position="176"/>
    </location>
    <ligand>
        <name>substrate</name>
    </ligand>
</feature>
<dbReference type="PANTHER" id="PTHR12978:SF0">
    <property type="entry name" value="M7GPPPX DIPHOSPHATASE"/>
    <property type="match status" value="1"/>
</dbReference>
<evidence type="ECO:0000256" key="5">
    <source>
        <dbReference type="ARBA" id="ARBA00015636"/>
    </source>
</evidence>
<sequence>MGDAPLKRVNEGDELGQKVKKQKGDPEADPSGNGEECGEENILSGFKTTAVLKDSAREKTIFLHGKLDEQEAVVILQKTPITVVSVAEMFASSKLKLEMRNDIYSTYQLQPPAHLNVLKATVVCPATEKHVKKYQVQESFLVEETGEDYLSITLPYIQEKSFSLQWVFNILEKKAEADRIVYEDPDPDVGFVLLPDFKWDQKQTHDLYLIAIVHQRDLKSIRELTADHLPLLQNICTKGKEAILKRYGLPASKLRVYFHYQPSYYHLHVHFTALASEAPGSGVERAHLLSDVIQNLRADGGFYRQRSLSFPLRADDGLLARFQQAGRL</sequence>
<dbReference type="PIRSF" id="PIRSF028973">
    <property type="entry name" value="Scavenger_mRNA_decap_enz"/>
    <property type="match status" value="1"/>
</dbReference>
<feature type="compositionally biased region" description="Basic and acidic residues" evidence="12">
    <location>
        <begin position="1"/>
        <end position="26"/>
    </location>
</feature>
<dbReference type="SUPFAM" id="SSF102860">
    <property type="entry name" value="mRNA decapping enzyme DcpS N-terminal domain"/>
    <property type="match status" value="1"/>
</dbReference>
<comment type="similarity">
    <text evidence="2 9">Belongs to the HIT family.</text>
</comment>
<evidence type="ECO:0000256" key="7">
    <source>
        <dbReference type="ARBA" id="ARBA00022553"/>
    </source>
</evidence>
<dbReference type="GO" id="GO:0140932">
    <property type="term" value="F:5'-(N(7)-methyl 5'-triphosphoguanosine)-[mRNA] diphosphatase activity"/>
    <property type="evidence" value="ECO:0007669"/>
    <property type="project" value="UniProtKB-EC"/>
</dbReference>
<dbReference type="PROSITE" id="PS00892">
    <property type="entry name" value="HIT_1"/>
    <property type="match status" value="1"/>
</dbReference>
<dbReference type="GeneTree" id="ENSGT00390000003924"/>
<dbReference type="OMA" id="RAYFHYQ"/>
<name>A0A8C4Z7D4_GADMO</name>
<dbReference type="GO" id="GO:0000290">
    <property type="term" value="P:deadenylation-dependent decapping of nuclear-transcribed mRNA"/>
    <property type="evidence" value="ECO:0007669"/>
    <property type="project" value="UniProtKB-UniRule"/>
</dbReference>
<evidence type="ECO:0000256" key="1">
    <source>
        <dbReference type="ARBA" id="ARBA00004496"/>
    </source>
</evidence>
<keyword evidence="9" id="KW-0378">Hydrolase</keyword>
<dbReference type="Gene3D" id="3.30.428.10">
    <property type="entry name" value="HIT-like"/>
    <property type="match status" value="1"/>
</dbReference>
<keyword evidence="6" id="KW-0963">Cytoplasm</keyword>
<dbReference type="InterPro" id="IPR008594">
    <property type="entry name" value="DcpS/DCS2"/>
</dbReference>
<comment type="function">
    <text evidence="9">Decapping scavenger enzyme that catalyzes the cleavage of a residual cap structure following the degradation of mRNAs by the 3'-&gt;5' exosome-mediated mRNA decay pathway.</text>
</comment>
<keyword evidence="7" id="KW-0597">Phosphoprotein</keyword>
<dbReference type="InterPro" id="IPR011145">
    <property type="entry name" value="Scavenger_mRNA_decap_enz_N"/>
</dbReference>
<dbReference type="GeneID" id="115552709"/>
<evidence type="ECO:0000256" key="8">
    <source>
        <dbReference type="ARBA" id="ARBA00048222"/>
    </source>
</evidence>
<dbReference type="GO" id="GO:0005634">
    <property type="term" value="C:nucleus"/>
    <property type="evidence" value="ECO:0007669"/>
    <property type="project" value="UniProtKB-SubCell"/>
</dbReference>
<dbReference type="InterPro" id="IPR019808">
    <property type="entry name" value="Histidine_triad_CS"/>
</dbReference>
<dbReference type="Pfam" id="PF11969">
    <property type="entry name" value="DcpS_C"/>
    <property type="match status" value="1"/>
</dbReference>
<dbReference type="GO" id="GO:0006397">
    <property type="term" value="P:mRNA processing"/>
    <property type="evidence" value="ECO:0007669"/>
    <property type="project" value="UniProtKB-KW"/>
</dbReference>
<dbReference type="Gene3D" id="3.30.200.40">
    <property type="entry name" value="Scavenger mRNA decapping enzyme, N-terminal domain"/>
    <property type="match status" value="1"/>
</dbReference>
<evidence type="ECO:0000256" key="2">
    <source>
        <dbReference type="ARBA" id="ARBA00010208"/>
    </source>
</evidence>
<evidence type="ECO:0000256" key="12">
    <source>
        <dbReference type="SAM" id="MobiDB-lite"/>
    </source>
</evidence>
<dbReference type="GO" id="GO:0008380">
    <property type="term" value="P:RNA splicing"/>
    <property type="evidence" value="ECO:0007669"/>
    <property type="project" value="UniProtKB-KW"/>
</dbReference>
<dbReference type="Proteomes" id="UP000694546">
    <property type="component" value="Chromosome 10"/>
</dbReference>
<comment type="subcellular location">
    <subcellularLocation>
        <location evidence="1">Cytoplasm</location>
    </subcellularLocation>
    <subcellularLocation>
        <location evidence="9">Nucleus</location>
    </subcellularLocation>
</comment>
<dbReference type="GO" id="GO:0000932">
    <property type="term" value="C:P-body"/>
    <property type="evidence" value="ECO:0007669"/>
    <property type="project" value="TreeGrafter"/>
</dbReference>
<accession>A0A8C4Z7D4</accession>
<evidence type="ECO:0000256" key="4">
    <source>
        <dbReference type="ARBA" id="ARBA00012520"/>
    </source>
</evidence>
<dbReference type="AlphaFoldDB" id="A0A8C4Z7D4"/>
<feature type="region of interest" description="Disordered" evidence="12">
    <location>
        <begin position="1"/>
        <end position="39"/>
    </location>
</feature>
<protein>
    <recommendedName>
        <fullName evidence="5 9">m7GpppX diphosphatase</fullName>
        <ecNumber evidence="4 9">3.6.1.59</ecNumber>
    </recommendedName>
</protein>
<reference evidence="13" key="1">
    <citation type="submission" date="2025-08" db="UniProtKB">
        <authorList>
            <consortium name="Ensembl"/>
        </authorList>
    </citation>
    <scope>IDENTIFICATION</scope>
</reference>
<reference evidence="13" key="2">
    <citation type="submission" date="2025-09" db="UniProtKB">
        <authorList>
            <consortium name="Ensembl"/>
        </authorList>
    </citation>
    <scope>IDENTIFICATION</scope>
</reference>
<evidence type="ECO:0000256" key="11">
    <source>
        <dbReference type="PIRSR" id="PIRSR028973-2"/>
    </source>
</evidence>
<evidence type="ECO:0000256" key="10">
    <source>
        <dbReference type="PIRSR" id="PIRSR028973-1"/>
    </source>
</evidence>
<organism evidence="13 14">
    <name type="scientific">Gadus morhua</name>
    <name type="common">Atlantic cod</name>
    <dbReference type="NCBI Taxonomy" id="8049"/>
    <lineage>
        <taxon>Eukaryota</taxon>
        <taxon>Metazoa</taxon>
        <taxon>Chordata</taxon>
        <taxon>Craniata</taxon>
        <taxon>Vertebrata</taxon>
        <taxon>Euteleostomi</taxon>
        <taxon>Actinopterygii</taxon>
        <taxon>Neopterygii</taxon>
        <taxon>Teleostei</taxon>
        <taxon>Neoteleostei</taxon>
        <taxon>Acanthomorphata</taxon>
        <taxon>Zeiogadaria</taxon>
        <taxon>Gadariae</taxon>
        <taxon>Gadiformes</taxon>
        <taxon>Gadoidei</taxon>
        <taxon>Gadidae</taxon>
        <taxon>Gadus</taxon>
    </lineage>
</organism>
<dbReference type="SUPFAM" id="SSF54197">
    <property type="entry name" value="HIT-like"/>
    <property type="match status" value="1"/>
</dbReference>
<dbReference type="EC" id="3.6.1.59" evidence="4 9"/>